<keyword evidence="4" id="KW-0479">Metal-binding</keyword>
<dbReference type="InterPro" id="IPR050869">
    <property type="entry name" value="H3K4_H4K5_MeTrfase"/>
</dbReference>
<dbReference type="Gene3D" id="2.170.270.10">
    <property type="entry name" value="SET domain"/>
    <property type="match status" value="1"/>
</dbReference>
<dbReference type="InterPro" id="IPR011990">
    <property type="entry name" value="TPR-like_helical_dom_sf"/>
</dbReference>
<keyword evidence="3" id="KW-0949">S-adenosyl-L-methionine</keyword>
<accession>A0ABD3FHE4</accession>
<keyword evidence="5 7" id="KW-0863">Zinc-finger</keyword>
<name>A0ABD3FHE4_9STRA</name>
<sequence length="474" mass="53317">MYHEMLDDRKGRCAVASVAIRAGSCVLRTSAVCAVGVSSCGWCFTPQVALSRCTGCRVARYCSRKCQQLDWAQHRRECSAWRCVPAAKTSPTILLVSRLGFKLFLGFGIDQEEKNGVLKLRHHLEDHAPVKCQQFQEMTQLVLLLLSRYKGDKSLQIPSFETLQNDLEDEIVKLFGRVNCNAFSLANDVTNEAVGIGLFPDGALFNHDCDPNCVVSFKGREMQVHVVKDVQEGQELTVSYVELLQSTTSRRSELKESYFFDCECARCQAALSQETTDDWYLDGLVCSNKECHDGVLIETNPVCKMCGKSRDGKEIARYEEELKSIGTLQSSSELERWEKYQQMWTIATQRLRLHPRNARIAVMAREIGNFLLTATSEQLQHLVLPFCLAELHASEWLLPKTPLPSRGLLQLQIGKLLFEKASASASHAEQLQRAAEYLQQALSVLNCAYGRDSTAVQSAQLMLDEVHRTTHELL</sequence>
<evidence type="ECO:0000256" key="5">
    <source>
        <dbReference type="ARBA" id="ARBA00022771"/>
    </source>
</evidence>
<dbReference type="PANTHER" id="PTHR12197:SF251">
    <property type="entry name" value="EG:BACR7C10.4 PROTEIN"/>
    <property type="match status" value="1"/>
</dbReference>
<dbReference type="Gene3D" id="1.25.40.10">
    <property type="entry name" value="Tetratricopeptide repeat domain"/>
    <property type="match status" value="1"/>
</dbReference>
<keyword evidence="11" id="KW-1185">Reference proteome</keyword>
<dbReference type="GO" id="GO:0008270">
    <property type="term" value="F:zinc ion binding"/>
    <property type="evidence" value="ECO:0007669"/>
    <property type="project" value="UniProtKB-KW"/>
</dbReference>
<dbReference type="Gene3D" id="6.10.140.2220">
    <property type="match status" value="1"/>
</dbReference>
<feature type="domain" description="SET" evidence="8">
    <location>
        <begin position="1"/>
        <end position="241"/>
    </location>
</feature>
<gene>
    <name evidence="10" type="ORF">V7S43_010121</name>
</gene>
<keyword evidence="1" id="KW-0489">Methyltransferase</keyword>
<feature type="domain" description="MYND-type" evidence="9">
    <location>
        <begin position="40"/>
        <end position="78"/>
    </location>
</feature>
<evidence type="ECO:0000313" key="10">
    <source>
        <dbReference type="EMBL" id="KAL3664945.1"/>
    </source>
</evidence>
<dbReference type="Gene3D" id="1.10.220.160">
    <property type="match status" value="1"/>
</dbReference>
<dbReference type="PANTHER" id="PTHR12197">
    <property type="entry name" value="HISTONE-LYSINE N-METHYLTRANSFERASE SMYD"/>
    <property type="match status" value="1"/>
</dbReference>
<dbReference type="Proteomes" id="UP001632037">
    <property type="component" value="Unassembled WGS sequence"/>
</dbReference>
<evidence type="ECO:0000256" key="6">
    <source>
        <dbReference type="ARBA" id="ARBA00022833"/>
    </source>
</evidence>
<evidence type="ECO:0000259" key="9">
    <source>
        <dbReference type="PROSITE" id="PS50865"/>
    </source>
</evidence>
<evidence type="ECO:0000256" key="7">
    <source>
        <dbReference type="PROSITE-ProRule" id="PRU00134"/>
    </source>
</evidence>
<dbReference type="GO" id="GO:0032259">
    <property type="term" value="P:methylation"/>
    <property type="evidence" value="ECO:0007669"/>
    <property type="project" value="UniProtKB-KW"/>
</dbReference>
<keyword evidence="2" id="KW-0808">Transferase</keyword>
<dbReference type="Pfam" id="PF01753">
    <property type="entry name" value="zf-MYND"/>
    <property type="match status" value="1"/>
</dbReference>
<evidence type="ECO:0000256" key="1">
    <source>
        <dbReference type="ARBA" id="ARBA00022603"/>
    </source>
</evidence>
<keyword evidence="6" id="KW-0862">Zinc</keyword>
<evidence type="ECO:0000259" key="8">
    <source>
        <dbReference type="PROSITE" id="PS50280"/>
    </source>
</evidence>
<dbReference type="PROSITE" id="PS50865">
    <property type="entry name" value="ZF_MYND_2"/>
    <property type="match status" value="1"/>
</dbReference>
<dbReference type="PROSITE" id="PS01360">
    <property type="entry name" value="ZF_MYND_1"/>
    <property type="match status" value="1"/>
</dbReference>
<dbReference type="GO" id="GO:0008168">
    <property type="term" value="F:methyltransferase activity"/>
    <property type="evidence" value="ECO:0007669"/>
    <property type="project" value="UniProtKB-KW"/>
</dbReference>
<proteinExistence type="predicted"/>
<evidence type="ECO:0000256" key="2">
    <source>
        <dbReference type="ARBA" id="ARBA00022679"/>
    </source>
</evidence>
<evidence type="ECO:0000256" key="3">
    <source>
        <dbReference type="ARBA" id="ARBA00022691"/>
    </source>
</evidence>
<protein>
    <recommendedName>
        <fullName evidence="12">MYND-type domain-containing protein</fullName>
    </recommendedName>
</protein>
<dbReference type="InterPro" id="IPR046341">
    <property type="entry name" value="SET_dom_sf"/>
</dbReference>
<evidence type="ECO:0000313" key="11">
    <source>
        <dbReference type="Proteomes" id="UP001632037"/>
    </source>
</evidence>
<dbReference type="Pfam" id="PF00856">
    <property type="entry name" value="SET"/>
    <property type="match status" value="1"/>
</dbReference>
<dbReference type="SUPFAM" id="SSF82199">
    <property type="entry name" value="SET domain"/>
    <property type="match status" value="1"/>
</dbReference>
<organism evidence="10 11">
    <name type="scientific">Phytophthora oleae</name>
    <dbReference type="NCBI Taxonomy" id="2107226"/>
    <lineage>
        <taxon>Eukaryota</taxon>
        <taxon>Sar</taxon>
        <taxon>Stramenopiles</taxon>
        <taxon>Oomycota</taxon>
        <taxon>Peronosporomycetes</taxon>
        <taxon>Peronosporales</taxon>
        <taxon>Peronosporaceae</taxon>
        <taxon>Phytophthora</taxon>
    </lineage>
</organism>
<evidence type="ECO:0000256" key="4">
    <source>
        <dbReference type="ARBA" id="ARBA00022723"/>
    </source>
</evidence>
<dbReference type="PROSITE" id="PS50280">
    <property type="entry name" value="SET"/>
    <property type="match status" value="1"/>
</dbReference>
<reference evidence="10 11" key="1">
    <citation type="submission" date="2024-09" db="EMBL/GenBank/DDBJ databases">
        <title>Genome sequencing and assembly of Phytophthora oleae, isolate VK10A, causative agent of rot of olive drupes.</title>
        <authorList>
            <person name="Conti Taguali S."/>
            <person name="Riolo M."/>
            <person name="La Spada F."/>
            <person name="Cacciola S.O."/>
            <person name="Dionisio G."/>
        </authorList>
    </citation>
    <scope>NUCLEOTIDE SEQUENCE [LARGE SCALE GENOMIC DNA]</scope>
    <source>
        <strain evidence="10 11">VK10A</strain>
    </source>
</reference>
<dbReference type="AlphaFoldDB" id="A0ABD3FHE4"/>
<dbReference type="InterPro" id="IPR002893">
    <property type="entry name" value="Znf_MYND"/>
</dbReference>
<dbReference type="InterPro" id="IPR001214">
    <property type="entry name" value="SET_dom"/>
</dbReference>
<comment type="caution">
    <text evidence="10">The sequence shown here is derived from an EMBL/GenBank/DDBJ whole genome shotgun (WGS) entry which is preliminary data.</text>
</comment>
<evidence type="ECO:0008006" key="12">
    <source>
        <dbReference type="Google" id="ProtNLM"/>
    </source>
</evidence>
<dbReference type="EMBL" id="JBIMZQ010000022">
    <property type="protein sequence ID" value="KAL3664945.1"/>
    <property type="molecule type" value="Genomic_DNA"/>
</dbReference>
<dbReference type="FunFam" id="2.170.270.10:FF:000013">
    <property type="entry name" value="Histone-lysine N-methyltransferase SMYD1 isoform 1"/>
    <property type="match status" value="1"/>
</dbReference>